<accession>A0A0D6EH51</accession>
<evidence type="ECO:0000256" key="8">
    <source>
        <dbReference type="ARBA" id="ARBA00022695"/>
    </source>
</evidence>
<reference evidence="16" key="1">
    <citation type="submission" date="2015-02" db="EMBL/GenBank/DDBJ databases">
        <authorList>
            <person name="Gon?alves P."/>
        </authorList>
    </citation>
    <scope>NUCLEOTIDE SEQUENCE [LARGE SCALE GENOMIC DNA]</scope>
</reference>
<comment type="catalytic activity">
    <reaction evidence="12">
        <text>L-threonine + hydrogencarbonate + ATP = L-threonylcarbamoyladenylate + diphosphate + H2O</text>
        <dbReference type="Rhea" id="RHEA:36407"/>
        <dbReference type="ChEBI" id="CHEBI:15377"/>
        <dbReference type="ChEBI" id="CHEBI:17544"/>
        <dbReference type="ChEBI" id="CHEBI:30616"/>
        <dbReference type="ChEBI" id="CHEBI:33019"/>
        <dbReference type="ChEBI" id="CHEBI:57926"/>
        <dbReference type="ChEBI" id="CHEBI:73682"/>
        <dbReference type="EC" id="2.7.7.87"/>
    </reaction>
</comment>
<evidence type="ECO:0000256" key="10">
    <source>
        <dbReference type="ARBA" id="ARBA00022840"/>
    </source>
</evidence>
<proteinExistence type="inferred from homology"/>
<evidence type="ECO:0000313" key="16">
    <source>
        <dbReference type="Proteomes" id="UP000243876"/>
    </source>
</evidence>
<dbReference type="Gene3D" id="3.90.870.10">
    <property type="entry name" value="DHBP synthase"/>
    <property type="match status" value="1"/>
</dbReference>
<keyword evidence="8" id="KW-0548">Nucleotidyltransferase</keyword>
<evidence type="ECO:0000256" key="5">
    <source>
        <dbReference type="ARBA" id="ARBA00022490"/>
    </source>
</evidence>
<comment type="similarity">
    <text evidence="2">Belongs to the SUA5 family.</text>
</comment>
<dbReference type="SUPFAM" id="SSF55821">
    <property type="entry name" value="YrdC/RibB"/>
    <property type="match status" value="1"/>
</dbReference>
<dbReference type="OrthoDB" id="412787at2759"/>
<feature type="compositionally biased region" description="Low complexity" evidence="13">
    <location>
        <begin position="364"/>
        <end position="384"/>
    </location>
</feature>
<name>A0A0D6EH51_SPOSA</name>
<dbReference type="GO" id="GO:0005524">
    <property type="term" value="F:ATP binding"/>
    <property type="evidence" value="ECO:0007669"/>
    <property type="project" value="UniProtKB-KW"/>
</dbReference>
<dbReference type="InterPro" id="IPR005145">
    <property type="entry name" value="Sua5_C"/>
</dbReference>
<evidence type="ECO:0000259" key="14">
    <source>
        <dbReference type="PROSITE" id="PS51163"/>
    </source>
</evidence>
<feature type="region of interest" description="Disordered" evidence="13">
    <location>
        <begin position="361"/>
        <end position="393"/>
    </location>
</feature>
<dbReference type="AlphaFoldDB" id="A0A0D6EH51"/>
<evidence type="ECO:0000256" key="3">
    <source>
        <dbReference type="ARBA" id="ARBA00012584"/>
    </source>
</evidence>
<dbReference type="GO" id="GO:0008033">
    <property type="term" value="P:tRNA processing"/>
    <property type="evidence" value="ECO:0007669"/>
    <property type="project" value="UniProtKB-KW"/>
</dbReference>
<dbReference type="InterPro" id="IPR050156">
    <property type="entry name" value="TC-AMP_synthase_SUA5"/>
</dbReference>
<dbReference type="Pfam" id="PF03481">
    <property type="entry name" value="Sua5_C"/>
    <property type="match status" value="1"/>
</dbReference>
<dbReference type="InterPro" id="IPR006070">
    <property type="entry name" value="Sua5-like_dom"/>
</dbReference>
<dbReference type="GO" id="GO:0000049">
    <property type="term" value="F:tRNA binding"/>
    <property type="evidence" value="ECO:0007669"/>
    <property type="project" value="TreeGrafter"/>
</dbReference>
<dbReference type="PROSITE" id="PS51163">
    <property type="entry name" value="YRDC"/>
    <property type="match status" value="1"/>
</dbReference>
<keyword evidence="9" id="KW-0547">Nucleotide-binding</keyword>
<dbReference type="Pfam" id="PF01300">
    <property type="entry name" value="Sua5_yciO_yrdC"/>
    <property type="match status" value="1"/>
</dbReference>
<evidence type="ECO:0000256" key="7">
    <source>
        <dbReference type="ARBA" id="ARBA00022694"/>
    </source>
</evidence>
<comment type="subcellular location">
    <subcellularLocation>
        <location evidence="1">Cytoplasm</location>
    </subcellularLocation>
</comment>
<evidence type="ECO:0000256" key="6">
    <source>
        <dbReference type="ARBA" id="ARBA00022679"/>
    </source>
</evidence>
<dbReference type="PANTHER" id="PTHR17490:SF16">
    <property type="entry name" value="THREONYLCARBAMOYL-AMP SYNTHASE"/>
    <property type="match status" value="1"/>
</dbReference>
<dbReference type="GO" id="GO:0003725">
    <property type="term" value="F:double-stranded RNA binding"/>
    <property type="evidence" value="ECO:0007669"/>
    <property type="project" value="InterPro"/>
</dbReference>
<dbReference type="InterPro" id="IPR038385">
    <property type="entry name" value="Sua5/YwlC_C"/>
</dbReference>
<organism evidence="15 16">
    <name type="scientific">Sporidiobolus salmonicolor</name>
    <name type="common">Yeast-like fungus</name>
    <name type="synonym">Sporobolomyces salmonicolor</name>
    <dbReference type="NCBI Taxonomy" id="5005"/>
    <lineage>
        <taxon>Eukaryota</taxon>
        <taxon>Fungi</taxon>
        <taxon>Dikarya</taxon>
        <taxon>Basidiomycota</taxon>
        <taxon>Pucciniomycotina</taxon>
        <taxon>Microbotryomycetes</taxon>
        <taxon>Sporidiobolales</taxon>
        <taxon>Sporidiobolaceae</taxon>
        <taxon>Sporobolomyces</taxon>
    </lineage>
</organism>
<feature type="non-terminal residue" evidence="15">
    <location>
        <position position="1"/>
    </location>
</feature>
<gene>
    <name evidence="15" type="primary">SPOSA6832_00715</name>
</gene>
<keyword evidence="10" id="KW-0067">ATP-binding</keyword>
<dbReference type="GO" id="GO:0005737">
    <property type="term" value="C:cytoplasm"/>
    <property type="evidence" value="ECO:0007669"/>
    <property type="project" value="UniProtKB-SubCell"/>
</dbReference>
<evidence type="ECO:0000256" key="4">
    <source>
        <dbReference type="ARBA" id="ARBA00015492"/>
    </source>
</evidence>
<dbReference type="PANTHER" id="PTHR17490">
    <property type="entry name" value="SUA5"/>
    <property type="match status" value="1"/>
</dbReference>
<evidence type="ECO:0000256" key="2">
    <source>
        <dbReference type="ARBA" id="ARBA00007663"/>
    </source>
</evidence>
<evidence type="ECO:0000313" key="15">
    <source>
        <dbReference type="EMBL" id="CEQ39226.1"/>
    </source>
</evidence>
<feature type="region of interest" description="Disordered" evidence="13">
    <location>
        <begin position="1"/>
        <end position="20"/>
    </location>
</feature>
<evidence type="ECO:0000256" key="13">
    <source>
        <dbReference type="SAM" id="MobiDB-lite"/>
    </source>
</evidence>
<keyword evidence="6" id="KW-0808">Transferase</keyword>
<keyword evidence="16" id="KW-1185">Reference proteome</keyword>
<protein>
    <recommendedName>
        <fullName evidence="4">Threonylcarbamoyl-AMP synthase</fullName>
        <ecNumber evidence="3">2.7.7.87</ecNumber>
    </recommendedName>
    <alternativeName>
        <fullName evidence="11">L-threonylcarbamoyladenylate synthase</fullName>
    </alternativeName>
</protein>
<feature type="domain" description="YrdC-like" evidence="14">
    <location>
        <begin position="22"/>
        <end position="253"/>
    </location>
</feature>
<evidence type="ECO:0000256" key="9">
    <source>
        <dbReference type="ARBA" id="ARBA00022741"/>
    </source>
</evidence>
<evidence type="ECO:0000256" key="12">
    <source>
        <dbReference type="ARBA" id="ARBA00048366"/>
    </source>
</evidence>
<evidence type="ECO:0000256" key="11">
    <source>
        <dbReference type="ARBA" id="ARBA00029774"/>
    </source>
</evidence>
<dbReference type="EC" id="2.7.7.87" evidence="3"/>
<dbReference type="InterPro" id="IPR017945">
    <property type="entry name" value="DHBP_synth_RibB-like_a/b_dom"/>
</dbReference>
<evidence type="ECO:0000256" key="1">
    <source>
        <dbReference type="ARBA" id="ARBA00004496"/>
    </source>
</evidence>
<dbReference type="Proteomes" id="UP000243876">
    <property type="component" value="Unassembled WGS sequence"/>
</dbReference>
<keyword evidence="5" id="KW-0963">Cytoplasm</keyword>
<dbReference type="Gene3D" id="3.40.50.11030">
    <property type="entry name" value="Threonylcarbamoyl-AMP synthase, C-terminal domain"/>
    <property type="match status" value="1"/>
</dbReference>
<dbReference type="GO" id="GO:0061710">
    <property type="term" value="F:L-threonylcarbamoyladenylate synthase"/>
    <property type="evidence" value="ECO:0007669"/>
    <property type="project" value="UniProtKB-EC"/>
</dbReference>
<sequence length="505" mass="52417">MSTSTIPIASSSSSHLLPSSSPTSLSTASSLLHAHLPVAFPTETVYGLGASALSSIAVKRIFEAKGRPSDNPLIVHVGGREMLESLLPRLPEAEEGADKKGKGRAVGPINPMYEALMQRFWPGPLSLVFSLSTTPSSSSDASRLVPPRLTVAPEVTASLPSLCVRMPSHPLALSLIRHSNLPLAAPSANLSSRPSPTSAQHVMADLGEGRGVGAVLEGGECDVGVESTVVDYVPPAEGESGEGRLRVLRAGGVSAEAIESCLRDAGFGASTSDEGGSIQVYSRDFKSTELEAKPTTPGMKYKHYAPGNSKVVLVRPNGKKGENEVMPSLQDLVQLAALTQGGEDGGAFRVGLMLTTETLASVGSTPRPSSPATAASHSAAPATPCERITLPPPPPSLFAQLAAGEESNLPPLSAVEIYAYPLGERSKPEQAAKRLFGGLRWLDALPRAGEVAVGEEKPGEKQKGKEGVDLILVEAVPEEGVGLAVMERARKAAGGGTGGEMEFRI</sequence>
<dbReference type="EMBL" id="CENE01000002">
    <property type="protein sequence ID" value="CEQ39226.1"/>
    <property type="molecule type" value="Genomic_DNA"/>
</dbReference>
<keyword evidence="7" id="KW-0819">tRNA processing</keyword>
<dbReference type="GO" id="GO:0006450">
    <property type="term" value="P:regulation of translational fidelity"/>
    <property type="evidence" value="ECO:0007669"/>
    <property type="project" value="TreeGrafter"/>
</dbReference>